<dbReference type="CDD" id="cd16841">
    <property type="entry name" value="RraA_family"/>
    <property type="match status" value="1"/>
</dbReference>
<organism evidence="6 7">
    <name type="scientific">Devosia equisanguinis</name>
    <dbReference type="NCBI Taxonomy" id="2490941"/>
    <lineage>
        <taxon>Bacteria</taxon>
        <taxon>Pseudomonadati</taxon>
        <taxon>Pseudomonadota</taxon>
        <taxon>Alphaproteobacteria</taxon>
        <taxon>Hyphomicrobiales</taxon>
        <taxon>Devosiaceae</taxon>
        <taxon>Devosia</taxon>
    </lineage>
</organism>
<feature type="binding site" evidence="5">
    <location>
        <position position="119"/>
    </location>
    <ligand>
        <name>Mg(2+)</name>
        <dbReference type="ChEBI" id="CHEBI:18420"/>
    </ligand>
</feature>
<dbReference type="Gene3D" id="3.50.30.40">
    <property type="entry name" value="Ribonuclease E inhibitor RraA/RraA-like"/>
    <property type="match status" value="1"/>
</dbReference>
<dbReference type="GO" id="GO:0046872">
    <property type="term" value="F:metal ion binding"/>
    <property type="evidence" value="ECO:0007669"/>
    <property type="project" value="UniProtKB-KW"/>
</dbReference>
<name>A0A3S5D361_9HYPH</name>
<dbReference type="AlphaFoldDB" id="A0A3S5D361"/>
<dbReference type="InterPro" id="IPR036704">
    <property type="entry name" value="RraA/RraA-like_sf"/>
</dbReference>
<keyword evidence="5" id="KW-0479">Metal-binding</keyword>
<gene>
    <name evidence="6" type="primary">proA_1</name>
    <name evidence="6" type="ORF">DEVEQU_00337</name>
</gene>
<dbReference type="SUPFAM" id="SSF89562">
    <property type="entry name" value="RraA-like"/>
    <property type="match status" value="1"/>
</dbReference>
<evidence type="ECO:0000256" key="4">
    <source>
        <dbReference type="ARBA" id="ARBA00030169"/>
    </source>
</evidence>
<evidence type="ECO:0000313" key="7">
    <source>
        <dbReference type="Proteomes" id="UP000268844"/>
    </source>
</evidence>
<dbReference type="RefSeq" id="WP_126148807.1">
    <property type="nucleotide sequence ID" value="NZ_JBHTMH010000001.1"/>
</dbReference>
<dbReference type="PANTHER" id="PTHR33254">
    <property type="entry name" value="4-HYDROXY-4-METHYL-2-OXOGLUTARATE ALDOLASE 3-RELATED"/>
    <property type="match status" value="1"/>
</dbReference>
<keyword evidence="7" id="KW-1185">Reference proteome</keyword>
<feature type="binding site" evidence="5">
    <location>
        <begin position="96"/>
        <end position="99"/>
    </location>
    <ligand>
        <name>substrate</name>
    </ligand>
</feature>
<sequence>MPRYLIADSMPDPIPVQLLQKLREVETATAGHLRDTGFMDGGLRPVWPGGPVVGCAVTVSISGTDSTLLHHITGLLRPGDIVVVDRLGDNRYACWGGGVTNAAKCAGAVGAIVDGPATDPEEIESFGLPVWSRGISAITTRLANLGGSFNNPVSCGGVPVHAGDIIIADQSGILVLPRDGAEAFADQCLRAQEKGLDRIHRVRDGEKLGDVSGASRMVLEALAAQ</sequence>
<dbReference type="Proteomes" id="UP000268844">
    <property type="component" value="Unassembled WGS sequence"/>
</dbReference>
<dbReference type="OrthoDB" id="9812532at2"/>
<evidence type="ECO:0000256" key="5">
    <source>
        <dbReference type="PIRSR" id="PIRSR605493-1"/>
    </source>
</evidence>
<evidence type="ECO:0000313" key="6">
    <source>
        <dbReference type="EMBL" id="VDS03216.1"/>
    </source>
</evidence>
<accession>A0A3S5D361</accession>
<dbReference type="PANTHER" id="PTHR33254:SF4">
    <property type="entry name" value="4-HYDROXY-4-METHYL-2-OXOGLUTARATE ALDOLASE 3-RELATED"/>
    <property type="match status" value="1"/>
</dbReference>
<dbReference type="EMBL" id="UZWD01000004">
    <property type="protein sequence ID" value="VDS03216.1"/>
    <property type="molecule type" value="Genomic_DNA"/>
</dbReference>
<evidence type="ECO:0000256" key="3">
    <source>
        <dbReference type="ARBA" id="ARBA00029596"/>
    </source>
</evidence>
<dbReference type="InterPro" id="IPR005493">
    <property type="entry name" value="RraA/RraA-like"/>
</dbReference>
<keyword evidence="5" id="KW-0460">Magnesium</keyword>
<comment type="cofactor">
    <cofactor evidence="5">
        <name>Mg(2+)</name>
        <dbReference type="ChEBI" id="CHEBI:18420"/>
    </cofactor>
</comment>
<dbReference type="Pfam" id="PF03737">
    <property type="entry name" value="RraA-like"/>
    <property type="match status" value="1"/>
</dbReference>
<evidence type="ECO:0000256" key="2">
    <source>
        <dbReference type="ARBA" id="ARBA00016549"/>
    </source>
</evidence>
<keyword evidence="6" id="KW-0456">Lyase</keyword>
<dbReference type="GO" id="GO:0016829">
    <property type="term" value="F:lyase activity"/>
    <property type="evidence" value="ECO:0007669"/>
    <property type="project" value="UniProtKB-KW"/>
</dbReference>
<reference evidence="6 7" key="1">
    <citation type="submission" date="2018-12" db="EMBL/GenBank/DDBJ databases">
        <authorList>
            <person name="Criscuolo A."/>
        </authorList>
    </citation>
    <scope>NUCLEOTIDE SEQUENCE [LARGE SCALE GENOMIC DNA]</scope>
    <source>
        <strain evidence="6">ACIP1116281</strain>
    </source>
</reference>
<protein>
    <recommendedName>
        <fullName evidence="2">Putative 4-hydroxy-4-methyl-2-oxoglutarate aldolase</fullName>
    </recommendedName>
    <alternativeName>
        <fullName evidence="3">Regulator of ribonuclease activity homolog</fullName>
    </alternativeName>
    <alternativeName>
        <fullName evidence="4">RraA-like protein</fullName>
    </alternativeName>
</protein>
<proteinExistence type="predicted"/>
<comment type="cofactor">
    <cofactor evidence="1">
        <name>a divalent metal cation</name>
        <dbReference type="ChEBI" id="CHEBI:60240"/>
    </cofactor>
</comment>
<evidence type="ECO:0000256" key="1">
    <source>
        <dbReference type="ARBA" id="ARBA00001968"/>
    </source>
</evidence>